<evidence type="ECO:0000256" key="7">
    <source>
        <dbReference type="ARBA" id="ARBA00023136"/>
    </source>
</evidence>
<dbReference type="GO" id="GO:0006874">
    <property type="term" value="P:intracellular calcium ion homeostasis"/>
    <property type="evidence" value="ECO:0007669"/>
    <property type="project" value="TreeGrafter"/>
</dbReference>
<organism evidence="10 11">
    <name type="scientific">Cynara cardunculus var. scolymus</name>
    <name type="common">Globe artichoke</name>
    <name type="synonym">Cynara scolymus</name>
    <dbReference type="NCBI Taxonomy" id="59895"/>
    <lineage>
        <taxon>Eukaryota</taxon>
        <taxon>Viridiplantae</taxon>
        <taxon>Streptophyta</taxon>
        <taxon>Embryophyta</taxon>
        <taxon>Tracheophyta</taxon>
        <taxon>Spermatophyta</taxon>
        <taxon>Magnoliopsida</taxon>
        <taxon>eudicotyledons</taxon>
        <taxon>Gunneridae</taxon>
        <taxon>Pentapetalae</taxon>
        <taxon>asterids</taxon>
        <taxon>campanulids</taxon>
        <taxon>Asterales</taxon>
        <taxon>Asteraceae</taxon>
        <taxon>Carduoideae</taxon>
        <taxon>Cardueae</taxon>
        <taxon>Carduinae</taxon>
        <taxon>Cynara</taxon>
    </lineage>
</organism>
<dbReference type="PANTHER" id="PTHR31503">
    <property type="entry name" value="VACUOLAR CALCIUM ION TRANSPORTER"/>
    <property type="match status" value="1"/>
</dbReference>
<reference evidence="10 11" key="1">
    <citation type="journal article" date="2016" name="Sci. Rep.">
        <title>The genome sequence of the outbreeding globe artichoke constructed de novo incorporating a phase-aware low-pass sequencing strategy of F1 progeny.</title>
        <authorList>
            <person name="Scaglione D."/>
            <person name="Reyes-Chin-Wo S."/>
            <person name="Acquadro A."/>
            <person name="Froenicke L."/>
            <person name="Portis E."/>
            <person name="Beitel C."/>
            <person name="Tirone M."/>
            <person name="Mauro R."/>
            <person name="Lo Monaco A."/>
            <person name="Mauromicale G."/>
            <person name="Faccioli P."/>
            <person name="Cattivelli L."/>
            <person name="Rieseberg L."/>
            <person name="Michelmore R."/>
            <person name="Lanteri S."/>
        </authorList>
    </citation>
    <scope>NUCLEOTIDE SEQUENCE [LARGE SCALE GENOMIC DNA]</scope>
    <source>
        <strain evidence="10">2C</strain>
    </source>
</reference>
<sequence length="276" mass="31259">MKNLRRNKSSSGGSDGCSIPSFVGKYDDIWMVKTYVDIMIQGSIAPRSRFQENMDTYHNLITQFMHDKQLDSGKGILLHLCDDVIQQEANLPLTEEARGRYGKLLVMGASDSWNMPMSFISVILLPIVGNTAEHASAIMFAMKDKLDITLGVAIGSSTQISMFVTATLFYHSVSRSVYAVEVMVWLCEGRNIKLLQRGDANSVLSHCCCKFFLYMWIINQMMTKSEEARRNGSVLFKCCNFVRQVHMLIQRESINISHQHCHDQKEVQEVASDLKI</sequence>
<keyword evidence="2" id="KW-0813">Transport</keyword>
<evidence type="ECO:0000256" key="4">
    <source>
        <dbReference type="ARBA" id="ARBA00022692"/>
    </source>
</evidence>
<dbReference type="GO" id="GO:0015369">
    <property type="term" value="F:calcium:proton antiporter activity"/>
    <property type="evidence" value="ECO:0007669"/>
    <property type="project" value="TreeGrafter"/>
</dbReference>
<keyword evidence="5 8" id="KW-1133">Transmembrane helix</keyword>
<protein>
    <submittedName>
        <fullName evidence="10">Sodium/calcium exchanger membrane region</fullName>
    </submittedName>
</protein>
<evidence type="ECO:0000259" key="9">
    <source>
        <dbReference type="Pfam" id="PF01699"/>
    </source>
</evidence>
<comment type="subcellular location">
    <subcellularLocation>
        <location evidence="1">Endomembrane system</location>
        <topology evidence="1">Multi-pass membrane protein</topology>
    </subcellularLocation>
</comment>
<dbReference type="InterPro" id="IPR044880">
    <property type="entry name" value="NCX_ion-bd_dom_sf"/>
</dbReference>
<dbReference type="PANTHER" id="PTHR31503:SF22">
    <property type="entry name" value="VACUOLAR CALCIUM ION TRANSPORTER"/>
    <property type="match status" value="1"/>
</dbReference>
<evidence type="ECO:0000256" key="1">
    <source>
        <dbReference type="ARBA" id="ARBA00004127"/>
    </source>
</evidence>
<dbReference type="AlphaFoldDB" id="A0A118JS25"/>
<evidence type="ECO:0000313" key="10">
    <source>
        <dbReference type="EMBL" id="KVH88479.1"/>
    </source>
</evidence>
<evidence type="ECO:0000313" key="11">
    <source>
        <dbReference type="Proteomes" id="UP000243975"/>
    </source>
</evidence>
<evidence type="ECO:0000256" key="5">
    <source>
        <dbReference type="ARBA" id="ARBA00022989"/>
    </source>
</evidence>
<comment type="caution">
    <text evidence="10">The sequence shown here is derived from an EMBL/GenBank/DDBJ whole genome shotgun (WGS) entry which is preliminary data.</text>
</comment>
<dbReference type="Gene3D" id="1.20.1420.30">
    <property type="entry name" value="NCX, central ion-binding region"/>
    <property type="match status" value="1"/>
</dbReference>
<keyword evidence="7 8" id="KW-0472">Membrane</keyword>
<dbReference type="InterPro" id="IPR004837">
    <property type="entry name" value="NaCa_Exmemb"/>
</dbReference>
<dbReference type="Pfam" id="PF01699">
    <property type="entry name" value="Na_Ca_ex"/>
    <property type="match status" value="1"/>
</dbReference>
<name>A0A118JS25_CYNCS</name>
<evidence type="ECO:0000256" key="2">
    <source>
        <dbReference type="ARBA" id="ARBA00022448"/>
    </source>
</evidence>
<accession>A0A118JS25</accession>
<gene>
    <name evidence="10" type="ORF">Ccrd_026714</name>
</gene>
<keyword evidence="11" id="KW-1185">Reference proteome</keyword>
<feature type="domain" description="Sodium/calcium exchanger membrane region" evidence="9">
    <location>
        <begin position="110"/>
        <end position="175"/>
    </location>
</feature>
<keyword evidence="3" id="KW-0050">Antiport</keyword>
<dbReference type="InterPro" id="IPR004713">
    <property type="entry name" value="CaH_exchang"/>
</dbReference>
<keyword evidence="6" id="KW-0406">Ion transport</keyword>
<keyword evidence="4 8" id="KW-0812">Transmembrane</keyword>
<evidence type="ECO:0000256" key="8">
    <source>
        <dbReference type="SAM" id="Phobius"/>
    </source>
</evidence>
<evidence type="ECO:0000256" key="6">
    <source>
        <dbReference type="ARBA" id="ARBA00023065"/>
    </source>
</evidence>
<dbReference type="Proteomes" id="UP000243975">
    <property type="component" value="Unassembled WGS sequence"/>
</dbReference>
<dbReference type="GO" id="GO:0012505">
    <property type="term" value="C:endomembrane system"/>
    <property type="evidence" value="ECO:0007669"/>
    <property type="project" value="UniProtKB-SubCell"/>
</dbReference>
<feature type="transmembrane region" description="Helical" evidence="8">
    <location>
        <begin position="148"/>
        <end position="170"/>
    </location>
</feature>
<evidence type="ECO:0000256" key="3">
    <source>
        <dbReference type="ARBA" id="ARBA00022449"/>
    </source>
</evidence>
<dbReference type="GO" id="GO:0009705">
    <property type="term" value="C:plant-type vacuole membrane"/>
    <property type="evidence" value="ECO:0007669"/>
    <property type="project" value="TreeGrafter"/>
</dbReference>
<dbReference type="Gramene" id="KVH88479">
    <property type="protein sequence ID" value="KVH88479"/>
    <property type="gene ID" value="Ccrd_026714"/>
</dbReference>
<dbReference type="EMBL" id="LEKV01005394">
    <property type="protein sequence ID" value="KVH88479.1"/>
    <property type="molecule type" value="Genomic_DNA"/>
</dbReference>
<proteinExistence type="predicted"/>